<accession>A0A7S2J7X1</accession>
<protein>
    <submittedName>
        <fullName evidence="1">Uncharacterized protein</fullName>
    </submittedName>
</protein>
<proteinExistence type="predicted"/>
<gene>
    <name evidence="1" type="ORF">CBRE1094_LOCUS41173</name>
</gene>
<organism evidence="1">
    <name type="scientific">Haptolina brevifila</name>
    <dbReference type="NCBI Taxonomy" id="156173"/>
    <lineage>
        <taxon>Eukaryota</taxon>
        <taxon>Haptista</taxon>
        <taxon>Haptophyta</taxon>
        <taxon>Prymnesiophyceae</taxon>
        <taxon>Prymnesiales</taxon>
        <taxon>Prymnesiaceae</taxon>
        <taxon>Haptolina</taxon>
    </lineage>
</organism>
<sequence length="283" mass="32277">MEGRRVRQRRLSLQELAAAQLGRALAQNPLEEIGAGKSVLEEPRLREAFNEGHQDERTNMMGNEMTGDGITYNELWSRSCQLQAECKSASATVDSWLIKRHDQAHPQAVPAMMKVKMAGELDARWLVRQLGVGNNMGLQYWIAMWDEDNHLYPDEDPIAGGQVDPDWAAAAARPRYHADHVFKRVADQLQIREQDEVAPGRTVTVGDRIVQGPETIKSAAFVRYLRANWPARADEILNYLKGRYEERLKYDKRRLVWRQNGANGREYTLSEKLELVRMLGGLP</sequence>
<dbReference type="AlphaFoldDB" id="A0A7S2J7X1"/>
<dbReference type="EMBL" id="HBGU01075535">
    <property type="protein sequence ID" value="CAD9540065.1"/>
    <property type="molecule type" value="Transcribed_RNA"/>
</dbReference>
<reference evidence="1" key="1">
    <citation type="submission" date="2021-01" db="EMBL/GenBank/DDBJ databases">
        <authorList>
            <person name="Corre E."/>
            <person name="Pelletier E."/>
            <person name="Niang G."/>
            <person name="Scheremetjew M."/>
            <person name="Finn R."/>
            <person name="Kale V."/>
            <person name="Holt S."/>
            <person name="Cochrane G."/>
            <person name="Meng A."/>
            <person name="Brown T."/>
            <person name="Cohen L."/>
        </authorList>
    </citation>
    <scope>NUCLEOTIDE SEQUENCE</scope>
    <source>
        <strain evidence="1">UTEX LB 985</strain>
    </source>
</reference>
<evidence type="ECO:0000313" key="1">
    <source>
        <dbReference type="EMBL" id="CAD9540065.1"/>
    </source>
</evidence>
<name>A0A7S2J7X1_9EUKA</name>